<proteinExistence type="inferred from homology"/>
<dbReference type="OrthoDB" id="3174546at2"/>
<accession>A0A7X1LPY5</accession>
<feature type="region of interest" description="Disordered" evidence="2">
    <location>
        <begin position="118"/>
        <end position="154"/>
    </location>
</feature>
<feature type="domain" description="UspA" evidence="3">
    <location>
        <begin position="30"/>
        <end position="85"/>
    </location>
</feature>
<sequence>MQGWWAGEATARRKFSGWIGEYGNLHGVRITLVDEDTEATLLREARRATVVVTGCRGRGPITGTLLGSVSRSSATRAPCTVVVVRCPRKNRQPANGPIVVGVDDPASGAAAIRFASTRPRRDTPSWKPYTPGVAPATGPRRIPYSSGTPRTNTRIRQRPCSTVLCAMQNVIIPTCRCAVSSRRAPPATCCSPTRPRPTSSPLALHDGAAPSGCPREHGTCSAPSRRLPGRSGTSALRCVPAAGGLACPPGPGRPGAGAPPGPPCCPEAGGGCRPQRAQGRPGVTGRADALKVLADRLIVNRSGLPRKRHVP</sequence>
<comment type="caution">
    <text evidence="4">The sequence shown here is derived from an EMBL/GenBank/DDBJ whole genome shotgun (WGS) entry which is preliminary data.</text>
</comment>
<dbReference type="EMBL" id="JACMHY010000002">
    <property type="protein sequence ID" value="MBC2865059.1"/>
    <property type="molecule type" value="Genomic_DNA"/>
</dbReference>
<reference evidence="4 5" key="1">
    <citation type="submission" date="2020-08" db="EMBL/GenBank/DDBJ databases">
        <title>Whole-Genome Sequence of French Clinical Streptomyces mexicanus Strain Q0842.</title>
        <authorList>
            <person name="Boxberger M."/>
            <person name="La Scola B."/>
        </authorList>
    </citation>
    <scope>NUCLEOTIDE SEQUENCE [LARGE SCALE GENOMIC DNA]</scope>
    <source>
        <strain evidence="4 5">Marseille-Q0842</strain>
    </source>
</reference>
<dbReference type="Gene3D" id="3.40.50.12370">
    <property type="match status" value="1"/>
</dbReference>
<keyword evidence="5" id="KW-1185">Reference proteome</keyword>
<dbReference type="Proteomes" id="UP000517694">
    <property type="component" value="Unassembled WGS sequence"/>
</dbReference>
<comment type="similarity">
    <text evidence="1">Belongs to the universal stress protein A family.</text>
</comment>
<organism evidence="4 5">
    <name type="scientific">Streptomyces mexicanus</name>
    <dbReference type="NCBI Taxonomy" id="178566"/>
    <lineage>
        <taxon>Bacteria</taxon>
        <taxon>Bacillati</taxon>
        <taxon>Actinomycetota</taxon>
        <taxon>Actinomycetes</taxon>
        <taxon>Kitasatosporales</taxon>
        <taxon>Streptomycetaceae</taxon>
        <taxon>Streptomyces</taxon>
    </lineage>
</organism>
<dbReference type="AlphaFoldDB" id="A0A7X1LPY5"/>
<evidence type="ECO:0000259" key="3">
    <source>
        <dbReference type="Pfam" id="PF00582"/>
    </source>
</evidence>
<feature type="compositionally biased region" description="Polar residues" evidence="2">
    <location>
        <begin position="145"/>
        <end position="154"/>
    </location>
</feature>
<dbReference type="RefSeq" id="WP_159662037.1">
    <property type="nucleotide sequence ID" value="NZ_JACMHY010000002.1"/>
</dbReference>
<dbReference type="InterPro" id="IPR006015">
    <property type="entry name" value="Universal_stress_UspA"/>
</dbReference>
<protein>
    <submittedName>
        <fullName evidence="4">Universal stress protein</fullName>
    </submittedName>
</protein>
<gene>
    <name evidence="4" type="ORF">H1R13_08640</name>
</gene>
<name>A0A7X1LPY5_9ACTN</name>
<evidence type="ECO:0000256" key="2">
    <source>
        <dbReference type="SAM" id="MobiDB-lite"/>
    </source>
</evidence>
<dbReference type="SUPFAM" id="SSF52402">
    <property type="entry name" value="Adenine nucleotide alpha hydrolases-like"/>
    <property type="match status" value="1"/>
</dbReference>
<dbReference type="Pfam" id="PF00582">
    <property type="entry name" value="Usp"/>
    <property type="match status" value="1"/>
</dbReference>
<evidence type="ECO:0000256" key="1">
    <source>
        <dbReference type="ARBA" id="ARBA00008791"/>
    </source>
</evidence>
<evidence type="ECO:0000313" key="4">
    <source>
        <dbReference type="EMBL" id="MBC2865059.1"/>
    </source>
</evidence>
<dbReference type="PRINTS" id="PR01438">
    <property type="entry name" value="UNVRSLSTRESS"/>
</dbReference>
<evidence type="ECO:0000313" key="5">
    <source>
        <dbReference type="Proteomes" id="UP000517694"/>
    </source>
</evidence>
<feature type="region of interest" description="Disordered" evidence="2">
    <location>
        <begin position="213"/>
        <end position="234"/>
    </location>
</feature>
<dbReference type="InterPro" id="IPR006016">
    <property type="entry name" value="UspA"/>
</dbReference>